<keyword evidence="2" id="KW-0472">Membrane</keyword>
<evidence type="ECO:0000256" key="2">
    <source>
        <dbReference type="SAM" id="Phobius"/>
    </source>
</evidence>
<keyword evidence="3" id="KW-1185">Reference proteome</keyword>
<feature type="transmembrane region" description="Helical" evidence="2">
    <location>
        <begin position="525"/>
        <end position="546"/>
    </location>
</feature>
<keyword evidence="2" id="KW-0812">Transmembrane</keyword>
<name>A0A6J2KM85_BOMMA</name>
<dbReference type="Gene3D" id="3.80.10.10">
    <property type="entry name" value="Ribonuclease Inhibitor"/>
    <property type="match status" value="1"/>
</dbReference>
<dbReference type="GeneID" id="114252805"/>
<evidence type="ECO:0000313" key="4">
    <source>
        <dbReference type="RefSeq" id="XP_028043255.1"/>
    </source>
</evidence>
<dbReference type="AlphaFoldDB" id="A0A6J2KM85"/>
<evidence type="ECO:0000313" key="3">
    <source>
        <dbReference type="Proteomes" id="UP000504629"/>
    </source>
</evidence>
<feature type="region of interest" description="Disordered" evidence="1">
    <location>
        <begin position="786"/>
        <end position="851"/>
    </location>
</feature>
<feature type="compositionally biased region" description="Polar residues" evidence="1">
    <location>
        <begin position="842"/>
        <end position="851"/>
    </location>
</feature>
<feature type="compositionally biased region" description="Low complexity" evidence="1">
    <location>
        <begin position="790"/>
        <end position="825"/>
    </location>
</feature>
<organism evidence="3 4">
    <name type="scientific">Bombyx mandarina</name>
    <name type="common">Wild silk moth</name>
    <name type="synonym">Wild silkworm</name>
    <dbReference type="NCBI Taxonomy" id="7092"/>
    <lineage>
        <taxon>Eukaryota</taxon>
        <taxon>Metazoa</taxon>
        <taxon>Ecdysozoa</taxon>
        <taxon>Arthropoda</taxon>
        <taxon>Hexapoda</taxon>
        <taxon>Insecta</taxon>
        <taxon>Pterygota</taxon>
        <taxon>Neoptera</taxon>
        <taxon>Endopterygota</taxon>
        <taxon>Lepidoptera</taxon>
        <taxon>Glossata</taxon>
        <taxon>Ditrysia</taxon>
        <taxon>Bombycoidea</taxon>
        <taxon>Bombycidae</taxon>
        <taxon>Bombycinae</taxon>
        <taxon>Bombyx</taxon>
    </lineage>
</organism>
<reference evidence="4" key="1">
    <citation type="submission" date="2025-08" db="UniProtKB">
        <authorList>
            <consortium name="RefSeq"/>
        </authorList>
    </citation>
    <scope>IDENTIFICATION</scope>
    <source>
        <tissue evidence="4">Silk gland</tissue>
    </source>
</reference>
<dbReference type="RefSeq" id="XP_028043255.1">
    <property type="nucleotide sequence ID" value="XM_028187454.1"/>
</dbReference>
<evidence type="ECO:0000256" key="1">
    <source>
        <dbReference type="SAM" id="MobiDB-lite"/>
    </source>
</evidence>
<sequence>MDRETTSRDLERCQSVVDAERVRTIARASTIMSRFLVCTVLFVLLAPSRSEHTNGVCKLSFCKCVPDAHPSWTIVNCTVPTTQKLDVLEGDLPDSTTELIITGAEAVMFGMNSLSRLKDARQIHVTGPKLLVMRKFAAVNINVVNMYLDIDNVDLVRIEERTFSNIEGPLSVTIKNCDFVSLEGEAFSWLLTMNIIDVRKLDLGPGAFMLDNTAANVGEHGPGMSIELKNLTVPEFPTQTFGSSAARITMESIEVHGIRTGAFSANTYNIVMAVNCSFHLIEEEAFTQKSLINHLHFIGCRIQQLASKALLSAVGNLNISDSRLDNINTGAINTTVASVIILNTEFHKFMERGFELSSWNKLRMEKNSFDELVPNAIAAPDAAIHELTFVDNEIETIHPNSLGFIGQAEAHSANSIKYKNNYYGERCHCNISQVLKRSLNVVSIEPYEFESYCTVDEFFARCFNEPEQNMLFKKFLDGVCTEKPTVQCETFKTKSEGELVEIKNPRFPHKNTQEESGISERDKKIIGIVIVTCLICVIIAMFVSFIKCLRRRGNCVNIKSFLSTNSSCGAFCSRICLCNGSAGLDNARSISQLSVNEYSERHRLNEPRTPQEIIQESNLQDEATVPVIDKTTQTLPEELTRELLENLKEKLDNPDNYTEAREMIEHLYEMTKLQENGGRNNTPTLIDVEENIYELPFQNTAPRLGKNNKTMVSVGTRTPSLDKLSPLSPYNRETALAHEYFEPQDMAVHLYAEITNPEREKRGLLGAMPDVIGEQAMPRGPYLRAVMNTSGVSSPSAKSLSSSTGSPPSSSTARSHESTTSSGSSRKMINRPLPAKPHNVDSVETSTIKQG</sequence>
<dbReference type="Proteomes" id="UP000504629">
    <property type="component" value="Unplaced"/>
</dbReference>
<gene>
    <name evidence="4" type="primary">LOC114252805</name>
</gene>
<dbReference type="OrthoDB" id="8185041at2759"/>
<dbReference type="KEGG" id="bman:114252805"/>
<keyword evidence="2" id="KW-1133">Transmembrane helix</keyword>
<proteinExistence type="predicted"/>
<accession>A0A6J2KM85</accession>
<dbReference type="SUPFAM" id="SSF52058">
    <property type="entry name" value="L domain-like"/>
    <property type="match status" value="1"/>
</dbReference>
<protein>
    <submittedName>
        <fullName evidence="4">Uncharacterized protein LOC114252805</fullName>
    </submittedName>
</protein>
<dbReference type="InterPro" id="IPR032675">
    <property type="entry name" value="LRR_dom_sf"/>
</dbReference>